<evidence type="ECO:0000313" key="2">
    <source>
        <dbReference type="EMBL" id="KAJ7212248.1"/>
    </source>
</evidence>
<feature type="compositionally biased region" description="Pro residues" evidence="1">
    <location>
        <begin position="965"/>
        <end position="979"/>
    </location>
</feature>
<feature type="region of interest" description="Disordered" evidence="1">
    <location>
        <begin position="280"/>
        <end position="355"/>
    </location>
</feature>
<feature type="region of interest" description="Disordered" evidence="1">
    <location>
        <begin position="71"/>
        <end position="96"/>
    </location>
</feature>
<feature type="compositionally biased region" description="Pro residues" evidence="1">
    <location>
        <begin position="924"/>
        <end position="946"/>
    </location>
</feature>
<evidence type="ECO:0000313" key="3">
    <source>
        <dbReference type="Proteomes" id="UP001219525"/>
    </source>
</evidence>
<feature type="compositionally biased region" description="Low complexity" evidence="1">
    <location>
        <begin position="904"/>
        <end position="915"/>
    </location>
</feature>
<feature type="region of interest" description="Disordered" evidence="1">
    <location>
        <begin position="1074"/>
        <end position="1137"/>
    </location>
</feature>
<feature type="region of interest" description="Disordered" evidence="1">
    <location>
        <begin position="471"/>
        <end position="511"/>
    </location>
</feature>
<feature type="region of interest" description="Disordered" evidence="1">
    <location>
        <begin position="592"/>
        <end position="950"/>
    </location>
</feature>
<gene>
    <name evidence="2" type="ORF">GGX14DRAFT_564724</name>
</gene>
<name>A0AAD6VK15_9AGAR</name>
<comment type="caution">
    <text evidence="2">The sequence shown here is derived from an EMBL/GenBank/DDBJ whole genome shotgun (WGS) entry which is preliminary data.</text>
</comment>
<dbReference type="EMBL" id="JARJCW010000024">
    <property type="protein sequence ID" value="KAJ7212248.1"/>
    <property type="molecule type" value="Genomic_DNA"/>
</dbReference>
<reference evidence="2" key="1">
    <citation type="submission" date="2023-03" db="EMBL/GenBank/DDBJ databases">
        <title>Massive genome expansion in bonnet fungi (Mycena s.s.) driven by repeated elements and novel gene families across ecological guilds.</title>
        <authorList>
            <consortium name="Lawrence Berkeley National Laboratory"/>
            <person name="Harder C.B."/>
            <person name="Miyauchi S."/>
            <person name="Viragh M."/>
            <person name="Kuo A."/>
            <person name="Thoen E."/>
            <person name="Andreopoulos B."/>
            <person name="Lu D."/>
            <person name="Skrede I."/>
            <person name="Drula E."/>
            <person name="Henrissat B."/>
            <person name="Morin E."/>
            <person name="Kohler A."/>
            <person name="Barry K."/>
            <person name="LaButti K."/>
            <person name="Morin E."/>
            <person name="Salamov A."/>
            <person name="Lipzen A."/>
            <person name="Mereny Z."/>
            <person name="Hegedus B."/>
            <person name="Baldrian P."/>
            <person name="Stursova M."/>
            <person name="Weitz H."/>
            <person name="Taylor A."/>
            <person name="Grigoriev I.V."/>
            <person name="Nagy L.G."/>
            <person name="Martin F."/>
            <person name="Kauserud H."/>
        </authorList>
    </citation>
    <scope>NUCLEOTIDE SEQUENCE</scope>
    <source>
        <strain evidence="2">9144</strain>
    </source>
</reference>
<evidence type="ECO:0008006" key="4">
    <source>
        <dbReference type="Google" id="ProtNLM"/>
    </source>
</evidence>
<feature type="compositionally biased region" description="Pro residues" evidence="1">
    <location>
        <begin position="295"/>
        <end position="304"/>
    </location>
</feature>
<feature type="region of interest" description="Disordered" evidence="1">
    <location>
        <begin position="537"/>
        <end position="577"/>
    </location>
</feature>
<feature type="compositionally biased region" description="Low complexity" evidence="1">
    <location>
        <begin position="715"/>
        <end position="754"/>
    </location>
</feature>
<feature type="compositionally biased region" description="Basic and acidic residues" evidence="1">
    <location>
        <begin position="681"/>
        <end position="693"/>
    </location>
</feature>
<feature type="compositionally biased region" description="Polar residues" evidence="1">
    <location>
        <begin position="338"/>
        <end position="351"/>
    </location>
</feature>
<dbReference type="SUPFAM" id="SSF50729">
    <property type="entry name" value="PH domain-like"/>
    <property type="match status" value="1"/>
</dbReference>
<feature type="compositionally biased region" description="Low complexity" evidence="1">
    <location>
        <begin position="280"/>
        <end position="294"/>
    </location>
</feature>
<feature type="compositionally biased region" description="Low complexity" evidence="1">
    <location>
        <begin position="662"/>
        <end position="680"/>
    </location>
</feature>
<dbReference type="Proteomes" id="UP001219525">
    <property type="component" value="Unassembled WGS sequence"/>
</dbReference>
<evidence type="ECO:0000256" key="1">
    <source>
        <dbReference type="SAM" id="MobiDB-lite"/>
    </source>
</evidence>
<feature type="compositionally biased region" description="Low complexity" evidence="1">
    <location>
        <begin position="607"/>
        <end position="652"/>
    </location>
</feature>
<sequence>MSNRRVSLLGQASDALASFRFGRRRTSIRQTVEPVILAVPHVIDIAPPDEELEERQRLRHAAAHSIGLLPLFEDKSPEEKEEEEQEPPQEPPQQENILVLPPFPASHTAITPFAALTASLPKYYPPRSLRIFALAKQWKSRHLILSVPTGRVSHLHLFKSEHPDDRELERLEIDADSDAFVAEAVAPSSSLDLTHVVKVAGKDVGARRRDWNPTDDAARTVWLLHLATPADAQRWISVIKAAIFEQRTHRAGLPSTLALGPEPRGDMDVMLSMRIAASPPSSAAAFQTSHSPASPDAPPQPPTPTSLADTCAASLAPSASERSVRSVATAPAGGRSLPGTTRTRPASTSNPAKGAGTAAVAAIKGLFHITRPRSASAASVTSSTSFDVGSSSSRHASYASYSVADDQSMGDSFAYMGSILASGVNSNGVSAHHPAAGPEPALTAARRSFLPLGDGPSGNRASVLGRRIVGQNERERAAEPHEADTYATTRSLPPKANGHANTNGEVGESAGRRTVAYDTHTVLQPPPRARLKHWTESGVEKASDEETNGWAANGQRGGSPVPEMYIHSRASGSGGTAGSFGVRAPSVVPGTGNGNAYLGAPDRLSERSVSSGRSRSSSAGNVNGSASGNVNGNGTTRSNSGRGRRWSTLPRRLTPPAPRPAPAQAALTIPHPYAASASSAPHERERTSSRASEHSFGSTGNGKGVASGWTRGKRVSGVSVGSTGGLSVAGTSVSGVSVGGASASSGGTGRVRSSVPPPPRPAPTSALPPAPRSPEKDVEGMGTGTGSPNGHTSFRDSRSSSLSVSFRDVAPPPVASSSSFPATQIQQNKPPAVGNAHAKGSFRESVSLTHRALRMSLMTPKPPPTDVLPPRPDEVQHQPSSQAAGGRHRRSNSAGASAPESARSSILSNKSKNSLGLHVIPGSPMTPPPRGPLPPTPEKLPAPAPAPARHSSLRLKQRLRILSAPPMPQVAPSPEPEPVPRAARPTSADSPGLLTPAARAAPGAMTLSSFLSVSASTPSTPTIPGFALPAAVNAANGTAPQHGTPPATPIGEKILPFTDPSFLQLSAASTPVLRPLSGLPENEDAEIPSLLPPPRRGSRQLSVMELDLEPAPDPEPAPPFRDQEAEGVGPGPGKLFSLSRQGSVISLGIVTM</sequence>
<accession>A0AAD6VK15</accession>
<feature type="compositionally biased region" description="Pro residues" evidence="1">
    <location>
        <begin position="860"/>
        <end position="870"/>
    </location>
</feature>
<protein>
    <recommendedName>
        <fullName evidence="4">PH domain-containing protein</fullName>
    </recommendedName>
</protein>
<dbReference type="AlphaFoldDB" id="A0AAD6VK15"/>
<feature type="compositionally biased region" description="Basic and acidic residues" evidence="1">
    <location>
        <begin position="472"/>
        <end position="484"/>
    </location>
</feature>
<proteinExistence type="predicted"/>
<organism evidence="2 3">
    <name type="scientific">Mycena pura</name>
    <dbReference type="NCBI Taxonomy" id="153505"/>
    <lineage>
        <taxon>Eukaryota</taxon>
        <taxon>Fungi</taxon>
        <taxon>Dikarya</taxon>
        <taxon>Basidiomycota</taxon>
        <taxon>Agaricomycotina</taxon>
        <taxon>Agaricomycetes</taxon>
        <taxon>Agaricomycetidae</taxon>
        <taxon>Agaricales</taxon>
        <taxon>Marasmiineae</taxon>
        <taxon>Mycenaceae</taxon>
        <taxon>Mycena</taxon>
    </lineage>
</organism>
<keyword evidence="3" id="KW-1185">Reference proteome</keyword>
<feature type="compositionally biased region" description="Low complexity" evidence="1">
    <location>
        <begin position="799"/>
        <end position="822"/>
    </location>
</feature>
<feature type="compositionally biased region" description="Pro residues" evidence="1">
    <location>
        <begin position="755"/>
        <end position="772"/>
    </location>
</feature>
<feature type="region of interest" description="Disordered" evidence="1">
    <location>
        <begin position="965"/>
        <end position="995"/>
    </location>
</feature>